<evidence type="ECO:0000256" key="1">
    <source>
        <dbReference type="SAM" id="MobiDB-lite"/>
    </source>
</evidence>
<feature type="compositionally biased region" description="Low complexity" evidence="1">
    <location>
        <begin position="537"/>
        <end position="564"/>
    </location>
</feature>
<keyword evidence="2" id="KW-1133">Transmembrane helix</keyword>
<keyword evidence="2" id="KW-0812">Transmembrane</keyword>
<proteinExistence type="predicted"/>
<dbReference type="OMA" id="FRSYDWY"/>
<reference evidence="3 4" key="1">
    <citation type="journal article" date="2017" name="Genome Announc.">
        <title>Genome sequence of the saprophytic ascomycete Epicoccum nigrum ICMP 19927 strain isolated from New Zealand.</title>
        <authorList>
            <person name="Fokin M."/>
            <person name="Fleetwood D."/>
            <person name="Weir B.S."/>
            <person name="Villas-Boas S.G."/>
        </authorList>
    </citation>
    <scope>NUCLEOTIDE SEQUENCE [LARGE SCALE GENOMIC DNA]</scope>
    <source>
        <strain evidence="3 4">ICMP 19927</strain>
    </source>
</reference>
<feature type="region of interest" description="Disordered" evidence="1">
    <location>
        <begin position="537"/>
        <end position="586"/>
    </location>
</feature>
<evidence type="ECO:0000256" key="2">
    <source>
        <dbReference type="SAM" id="Phobius"/>
    </source>
</evidence>
<evidence type="ECO:0000313" key="4">
    <source>
        <dbReference type="Proteomes" id="UP000193240"/>
    </source>
</evidence>
<feature type="region of interest" description="Disordered" evidence="1">
    <location>
        <begin position="146"/>
        <end position="165"/>
    </location>
</feature>
<keyword evidence="2" id="KW-0472">Membrane</keyword>
<feature type="region of interest" description="Disordered" evidence="1">
    <location>
        <begin position="434"/>
        <end position="453"/>
    </location>
</feature>
<name>A0A1Y2MCM9_EPING</name>
<dbReference type="Proteomes" id="UP000193240">
    <property type="component" value="Unassembled WGS sequence"/>
</dbReference>
<keyword evidence="4" id="KW-1185">Reference proteome</keyword>
<dbReference type="EMBL" id="KZ107839">
    <property type="protein sequence ID" value="OSS53237.1"/>
    <property type="molecule type" value="Genomic_DNA"/>
</dbReference>
<evidence type="ECO:0000313" key="3">
    <source>
        <dbReference type="EMBL" id="OSS53237.1"/>
    </source>
</evidence>
<protein>
    <submittedName>
        <fullName evidence="3">Uncharacterized protein</fullName>
    </submittedName>
</protein>
<sequence length="611" mass="66167">MSTISRRAFSLAVDTATPTPRATSLATSRATSRATSISTSIATSSATSTVTASTNTIYTSATPTTSSNACSTNSDCVSNGICSDGACNGINQAAPFAPAGSLGAEPTSHLDRGTAIGIGVGVTLFITLMIGAGFLYFRFRRRRQQPNFSPEAPPTARNRSTSTATKWSIDNDQKTLVASLPSSPQHAAFAAQTPNFPSEFYTSPGKVLEEEKDVAEYRCQGGTDQATNPVDKALPLPPTEEMRYAVNVNINKSMIFDDAAFNAAAYAPSPVITPQERAPRYRFEEYLPPVPANNPRISITRTKSRASSTISSEYELENYPHGNGYIGSGRTSMSDIDEHDDPRDNALSKLEGTLALPELPPPSPSFSFRSYDWYQDIIGGDQSAVEATFELPTTPQLPNRNPARGVNPLLANPPGHGIDPSLMPEPLSPAFPSPVASTHLHPSSARMSYMPSPTSPNFRLSPTVYQMPNPSPISKLVPSLPSTRPQSEASTIPRYSRRYSRYASWLPDDDLDIPEDELAPPRYLRYNSMVASIVEGSAAPTARTSARNSARYSRSRSAPRPQSAMTQKSRQSRSWLPEDGVYLPEEGTHDSFKVFKREMLSSRPTSYSPLA</sequence>
<accession>A0A1Y2MCM9</accession>
<dbReference type="AlphaFoldDB" id="A0A1Y2MCM9"/>
<organism evidence="3 4">
    <name type="scientific">Epicoccum nigrum</name>
    <name type="common">Soil fungus</name>
    <name type="synonym">Epicoccum purpurascens</name>
    <dbReference type="NCBI Taxonomy" id="105696"/>
    <lineage>
        <taxon>Eukaryota</taxon>
        <taxon>Fungi</taxon>
        <taxon>Dikarya</taxon>
        <taxon>Ascomycota</taxon>
        <taxon>Pezizomycotina</taxon>
        <taxon>Dothideomycetes</taxon>
        <taxon>Pleosporomycetidae</taxon>
        <taxon>Pleosporales</taxon>
        <taxon>Pleosporineae</taxon>
        <taxon>Didymellaceae</taxon>
        <taxon>Epicoccum</taxon>
    </lineage>
</organism>
<gene>
    <name evidence="3" type="ORF">B5807_02000</name>
</gene>
<dbReference type="InParanoid" id="A0A1Y2MCM9"/>
<feature type="compositionally biased region" description="Polar residues" evidence="1">
    <location>
        <begin position="565"/>
        <end position="574"/>
    </location>
</feature>
<feature type="transmembrane region" description="Helical" evidence="2">
    <location>
        <begin position="115"/>
        <end position="137"/>
    </location>
</feature>